<reference evidence="9 10" key="1">
    <citation type="submission" date="2014-06" db="EMBL/GenBank/DDBJ databases">
        <authorList>
            <person name="Swart Estienne"/>
        </authorList>
    </citation>
    <scope>NUCLEOTIDE SEQUENCE [LARGE SCALE GENOMIC DNA]</scope>
    <source>
        <strain evidence="9 10">130c</strain>
    </source>
</reference>
<dbReference type="PANTHER" id="PTHR10582">
    <property type="entry name" value="TRANSIENT RECEPTOR POTENTIAL ION CHANNEL PROTEIN"/>
    <property type="match status" value="1"/>
</dbReference>
<proteinExistence type="predicted"/>
<feature type="domain" description="Ion transport" evidence="8">
    <location>
        <begin position="385"/>
        <end position="629"/>
    </location>
</feature>
<feature type="transmembrane region" description="Helical" evidence="7">
    <location>
        <begin position="467"/>
        <end position="485"/>
    </location>
</feature>
<comment type="subcellular location">
    <subcellularLocation>
        <location evidence="1">Membrane</location>
        <topology evidence="1">Multi-pass membrane protein</topology>
    </subcellularLocation>
</comment>
<evidence type="ECO:0000256" key="7">
    <source>
        <dbReference type="SAM" id="Phobius"/>
    </source>
</evidence>
<dbReference type="Pfam" id="PF00520">
    <property type="entry name" value="Ion_trans"/>
    <property type="match status" value="1"/>
</dbReference>
<feature type="transmembrane region" description="Helical" evidence="7">
    <location>
        <begin position="382"/>
        <end position="401"/>
    </location>
</feature>
<dbReference type="InParanoid" id="A0A077ZQW4"/>
<feature type="transmembrane region" description="Helical" evidence="7">
    <location>
        <begin position="491"/>
        <end position="513"/>
    </location>
</feature>
<dbReference type="PANTHER" id="PTHR10582:SF2">
    <property type="entry name" value="INACTIVE"/>
    <property type="match status" value="1"/>
</dbReference>
<dbReference type="EMBL" id="CCKQ01000724">
    <property type="protein sequence ID" value="CDW71819.1"/>
    <property type="molecule type" value="Genomic_DNA"/>
</dbReference>
<dbReference type="GO" id="GO:0005886">
    <property type="term" value="C:plasma membrane"/>
    <property type="evidence" value="ECO:0007669"/>
    <property type="project" value="TreeGrafter"/>
</dbReference>
<dbReference type="GO" id="GO:0005216">
    <property type="term" value="F:monoatomic ion channel activity"/>
    <property type="evidence" value="ECO:0007669"/>
    <property type="project" value="InterPro"/>
</dbReference>
<dbReference type="InterPro" id="IPR024862">
    <property type="entry name" value="TRPV"/>
</dbReference>
<evidence type="ECO:0000256" key="2">
    <source>
        <dbReference type="ARBA" id="ARBA00022692"/>
    </source>
</evidence>
<evidence type="ECO:0000313" key="10">
    <source>
        <dbReference type="Proteomes" id="UP000039865"/>
    </source>
</evidence>
<feature type="transmembrane region" description="Helical" evidence="7">
    <location>
        <begin position="533"/>
        <end position="553"/>
    </location>
</feature>
<feature type="transmembrane region" description="Helical" evidence="7">
    <location>
        <begin position="428"/>
        <end position="446"/>
    </location>
</feature>
<evidence type="ECO:0000256" key="3">
    <source>
        <dbReference type="ARBA" id="ARBA00022737"/>
    </source>
</evidence>
<evidence type="ECO:0000313" key="9">
    <source>
        <dbReference type="EMBL" id="CDW71819.1"/>
    </source>
</evidence>
<dbReference type="InterPro" id="IPR005821">
    <property type="entry name" value="Ion_trans_dom"/>
</dbReference>
<evidence type="ECO:0000259" key="8">
    <source>
        <dbReference type="Pfam" id="PF00520"/>
    </source>
</evidence>
<protein>
    <submittedName>
        <fullName evidence="9">Wd-40 repeat protein</fullName>
    </submittedName>
</protein>
<keyword evidence="10" id="KW-1185">Reference proteome</keyword>
<evidence type="ECO:0000256" key="1">
    <source>
        <dbReference type="ARBA" id="ARBA00004141"/>
    </source>
</evidence>
<feature type="transmembrane region" description="Helical" evidence="7">
    <location>
        <begin position="595"/>
        <end position="620"/>
    </location>
</feature>
<sequence>MIKNYLIYTQNENDKIVIRDFTTGFTREISNDQLANCKKILTTQDEMFHFENFEELLKQSNLEDLNELVDDINPEDIFIKNDKQYIYLNGNRKLDWIQFRTKSGNVFERKNTFCIMYNRFNEKQYVFDQLSKGQIVYYDKMNQKFSTIELTVQLTQMIMMHHPLKAILNDHQGYLLVQYESFYADKIIIDPSQVKLFINGEQNMVGFFQIDINDQSIRDYREISTKTNEEIIKELQADVKKYFKYVAGIGTGIGLFQNNLIALETIVKQLQKMDKQEIPILICTLINQSPFDFSINHPKNVNEKYDELFGGKLLHSPESSDQIVSIEYNLINLPHSLRSNPQELMKVLSETERADYFENMVIQSIIKFKWNQYAKSFYQNRFYIYLIFMASFIFDIFYQTYASVKSNDGELPDQSKVEQDSEIQQLNMWLKISTKVICSIILAYFLGYELHQIRVQRRDYFKDGWNYFDFSHIIAFVVYCILDFTNENHDSVILIKILVIVLSFMKLFFFLRIYDGFSFLVQMMGGVFKDLKYFLIFFIIFILQFGMIFLVLFKAQSIDEYNGVNKLAYFLMAFRISSGDFQLEDYHSQNDGLVIFTWIIWLIAVMTLNIVFMNFIIAVISESYEKVMQKLVAESYRVKAHMIVEREQLFNEADLARTDYFPNFIVIRRPLNTQTNEAGEWQGFIKDLKYTIRTSAVKSKTEIIQNLSQLQTQNNSKLDQVIENSSKNLANEGLDEKISKLLKQQLDQAQENNNNDFKQLKTDVNGLGGQVKELKEDMELIKSSLSQLLQKFNQ</sequence>
<name>A0A077ZQW4_STYLE</name>
<evidence type="ECO:0000256" key="4">
    <source>
        <dbReference type="ARBA" id="ARBA00022989"/>
    </source>
</evidence>
<keyword evidence="6" id="KW-0175">Coiled coil</keyword>
<accession>A0A077ZQW4</accession>
<keyword evidence="2 7" id="KW-0812">Transmembrane</keyword>
<keyword evidence="3" id="KW-0677">Repeat</keyword>
<keyword evidence="5 7" id="KW-0472">Membrane</keyword>
<feature type="coiled-coil region" evidence="6">
    <location>
        <begin position="757"/>
        <end position="791"/>
    </location>
</feature>
<gene>
    <name evidence="9" type="primary">Contig8372.g8928</name>
    <name evidence="9" type="ORF">STYLEM_769</name>
</gene>
<evidence type="ECO:0000256" key="5">
    <source>
        <dbReference type="ARBA" id="ARBA00023136"/>
    </source>
</evidence>
<evidence type="ECO:0000256" key="6">
    <source>
        <dbReference type="SAM" id="Coils"/>
    </source>
</evidence>
<dbReference type="OrthoDB" id="6108356at2759"/>
<dbReference type="GO" id="GO:0098703">
    <property type="term" value="P:calcium ion import across plasma membrane"/>
    <property type="evidence" value="ECO:0007669"/>
    <property type="project" value="TreeGrafter"/>
</dbReference>
<dbReference type="Proteomes" id="UP000039865">
    <property type="component" value="Unassembled WGS sequence"/>
</dbReference>
<keyword evidence="4 7" id="KW-1133">Transmembrane helix</keyword>
<organism evidence="9 10">
    <name type="scientific">Stylonychia lemnae</name>
    <name type="common">Ciliate</name>
    <dbReference type="NCBI Taxonomy" id="5949"/>
    <lineage>
        <taxon>Eukaryota</taxon>
        <taxon>Sar</taxon>
        <taxon>Alveolata</taxon>
        <taxon>Ciliophora</taxon>
        <taxon>Intramacronucleata</taxon>
        <taxon>Spirotrichea</taxon>
        <taxon>Stichotrichia</taxon>
        <taxon>Sporadotrichida</taxon>
        <taxon>Oxytrichidae</taxon>
        <taxon>Stylonychinae</taxon>
        <taxon>Stylonychia</taxon>
    </lineage>
</organism>
<dbReference type="AlphaFoldDB" id="A0A077ZQW4"/>